<dbReference type="Proteomes" id="UP000277279">
    <property type="component" value="Unassembled WGS sequence"/>
</dbReference>
<gene>
    <name evidence="3" type="ORF">EFD55_17690</name>
    <name evidence="2" type="ORF">FHS26_003533</name>
</gene>
<sequence>MISKDMEERISIARKSLSDAMSFQASGDFENAEKAYVRVLHKDYRTIDILPLLAGVVAKRGDAETALYYWNKLLGLNPAHLVALMEKGALLRQLGRSAEAVGCYEMARGLSPENPVVRNNLAVALADSGRQSEALAEFRHVLRLQPDNINAWHQIRRISSAIVPFWHIAMMNDTRRNDAFEAAIRRALELRGADAHILDIGAGSGLLSMMAARAGATNIVTCESVPAIAQTAERIIAANGYREQIDIFEKPSTELSVGREMKTRADILISEILSSDLLAEDVLNTFEDAHARLIREDAIVIPRAASAMGCLVASETLSNYAHVGEVSGFDMSQFNALAPLRLPVHGTMTEWTRLSDDFEIAAVDLTARKHAAALRKVSVPVHADGTAVGVVQWMKVDLIEGVVFDNHPDGYHDGGWLQVLHTFPQPVDVRAGTSLDMVVGHDRTSLLMTPIV</sequence>
<keyword evidence="5" id="KW-1185">Reference proteome</keyword>
<keyword evidence="3" id="KW-0489">Methyltransferase</keyword>
<dbReference type="AlphaFoldDB" id="A0A3R9AJE3"/>
<dbReference type="Pfam" id="PF06325">
    <property type="entry name" value="PrmA"/>
    <property type="match status" value="1"/>
</dbReference>
<evidence type="ECO:0000256" key="1">
    <source>
        <dbReference type="PROSITE-ProRule" id="PRU00339"/>
    </source>
</evidence>
<dbReference type="PANTHER" id="PTHR11006:SF4">
    <property type="entry name" value="PROTEIN ARGININE N-METHYLTRANSFERASE 7"/>
    <property type="match status" value="1"/>
</dbReference>
<dbReference type="SUPFAM" id="SSF53335">
    <property type="entry name" value="S-adenosyl-L-methionine-dependent methyltransferases"/>
    <property type="match status" value="1"/>
</dbReference>
<dbReference type="InterPro" id="IPR019734">
    <property type="entry name" value="TPR_rpt"/>
</dbReference>
<evidence type="ECO:0000313" key="2">
    <source>
        <dbReference type="EMBL" id="MBB3135787.1"/>
    </source>
</evidence>
<proteinExistence type="predicted"/>
<dbReference type="RefSeq" id="WP_125846339.1">
    <property type="nucleotide sequence ID" value="NZ_JACHXH010000011.1"/>
</dbReference>
<dbReference type="PROSITE" id="PS51678">
    <property type="entry name" value="SAM_MT_PRMT"/>
    <property type="match status" value="1"/>
</dbReference>
<dbReference type="EMBL" id="JACHXH010000011">
    <property type="protein sequence ID" value="MBB3135787.1"/>
    <property type="molecule type" value="Genomic_DNA"/>
</dbReference>
<dbReference type="Gene3D" id="2.70.160.11">
    <property type="entry name" value="Hnrnp arginine n-methyltransferase1"/>
    <property type="match status" value="1"/>
</dbReference>
<dbReference type="EMBL" id="RJJT01000011">
    <property type="protein sequence ID" value="RSB76298.1"/>
    <property type="molecule type" value="Genomic_DNA"/>
</dbReference>
<comment type="caution">
    <text evidence="3">The sequence shown here is derived from an EMBL/GenBank/DDBJ whole genome shotgun (WGS) entry which is preliminary data.</text>
</comment>
<dbReference type="GO" id="GO:0035243">
    <property type="term" value="F:protein-arginine omega-N symmetric methyltransferase activity"/>
    <property type="evidence" value="ECO:0007669"/>
    <property type="project" value="UniProtKB-EC"/>
</dbReference>
<dbReference type="InterPro" id="IPR025799">
    <property type="entry name" value="Arg_MeTrfase"/>
</dbReference>
<dbReference type="FunFam" id="3.40.50.150:FF:000071">
    <property type="entry name" value="Protein arginine N-methyltransferase 7"/>
    <property type="match status" value="1"/>
</dbReference>
<dbReference type="EC" id="2.1.1.320" evidence="2"/>
<keyword evidence="1" id="KW-0802">TPR repeat</keyword>
<dbReference type="SUPFAM" id="SSF48452">
    <property type="entry name" value="TPR-like"/>
    <property type="match status" value="1"/>
</dbReference>
<dbReference type="OrthoDB" id="5383291at2"/>
<dbReference type="Gene3D" id="1.25.40.10">
    <property type="entry name" value="Tetratricopeptide repeat domain"/>
    <property type="match status" value="2"/>
</dbReference>
<dbReference type="GO" id="GO:0042054">
    <property type="term" value="F:histone methyltransferase activity"/>
    <property type="evidence" value="ECO:0007669"/>
    <property type="project" value="TreeGrafter"/>
</dbReference>
<evidence type="ECO:0000313" key="3">
    <source>
        <dbReference type="EMBL" id="RSB76298.1"/>
    </source>
</evidence>
<name>A0A3R9AJE3_9HYPH</name>
<dbReference type="Proteomes" id="UP000518315">
    <property type="component" value="Unassembled WGS sequence"/>
</dbReference>
<evidence type="ECO:0000313" key="4">
    <source>
        <dbReference type="Proteomes" id="UP000277279"/>
    </source>
</evidence>
<dbReference type="SMART" id="SM00028">
    <property type="entry name" value="TPR"/>
    <property type="match status" value="4"/>
</dbReference>
<keyword evidence="3" id="KW-0808">Transferase</keyword>
<dbReference type="Pfam" id="PF13432">
    <property type="entry name" value="TPR_16"/>
    <property type="match status" value="2"/>
</dbReference>
<accession>A0A3R9AJE3</accession>
<dbReference type="InterPro" id="IPR029063">
    <property type="entry name" value="SAM-dependent_MTases_sf"/>
</dbReference>
<protein>
    <submittedName>
        <fullName evidence="3">RNA methyltransferase</fullName>
    </submittedName>
    <submittedName>
        <fullName evidence="2">Type II protein arginine methyltransferase</fullName>
        <ecNumber evidence="2">2.1.1.320</ecNumber>
    </submittedName>
</protein>
<dbReference type="PROSITE" id="PS50005">
    <property type="entry name" value="TPR"/>
    <property type="match status" value="1"/>
</dbReference>
<evidence type="ECO:0000313" key="5">
    <source>
        <dbReference type="Proteomes" id="UP000518315"/>
    </source>
</evidence>
<dbReference type="PANTHER" id="PTHR11006">
    <property type="entry name" value="PROTEIN ARGININE N-METHYLTRANSFERASE"/>
    <property type="match status" value="1"/>
</dbReference>
<organism evidence="3 4">
    <name type="scientific">Rhizobium pisi</name>
    <dbReference type="NCBI Taxonomy" id="574561"/>
    <lineage>
        <taxon>Bacteria</taxon>
        <taxon>Pseudomonadati</taxon>
        <taxon>Pseudomonadota</taxon>
        <taxon>Alphaproteobacteria</taxon>
        <taxon>Hyphomicrobiales</taxon>
        <taxon>Rhizobiaceae</taxon>
        <taxon>Rhizobium/Agrobacterium group</taxon>
        <taxon>Rhizobium</taxon>
    </lineage>
</organism>
<dbReference type="CDD" id="cd02440">
    <property type="entry name" value="AdoMet_MTases"/>
    <property type="match status" value="1"/>
</dbReference>
<dbReference type="Gene3D" id="3.40.50.150">
    <property type="entry name" value="Vaccinia Virus protein VP39"/>
    <property type="match status" value="1"/>
</dbReference>
<reference evidence="2 5" key="2">
    <citation type="submission" date="2020-08" db="EMBL/GenBank/DDBJ databases">
        <title>Genomic Encyclopedia of Type Strains, Phase III (KMG-III): the genomes of soil and plant-associated and newly described type strains.</title>
        <authorList>
            <person name="Whitman W."/>
        </authorList>
    </citation>
    <scope>NUCLEOTIDE SEQUENCE [LARGE SCALE GENOMIC DNA]</scope>
    <source>
        <strain evidence="2 5">CECT 4113</strain>
    </source>
</reference>
<reference evidence="3 4" key="1">
    <citation type="submission" date="2018-11" db="EMBL/GenBank/DDBJ databases">
        <authorList>
            <person name="Huo Y."/>
        </authorList>
    </citation>
    <scope>NUCLEOTIDE SEQUENCE [LARGE SCALE GENOMIC DNA]</scope>
    <source>
        <strain evidence="3 4">DSM 30132</strain>
    </source>
</reference>
<feature type="repeat" description="TPR" evidence="1">
    <location>
        <begin position="115"/>
        <end position="148"/>
    </location>
</feature>
<dbReference type="InterPro" id="IPR011990">
    <property type="entry name" value="TPR-like_helical_dom_sf"/>
</dbReference>
<dbReference type="GO" id="GO:0032259">
    <property type="term" value="P:methylation"/>
    <property type="evidence" value="ECO:0007669"/>
    <property type="project" value="UniProtKB-KW"/>
</dbReference>